<feature type="domain" description="DUF2786" evidence="1">
    <location>
        <begin position="5"/>
        <end position="45"/>
    </location>
</feature>
<evidence type="ECO:0000259" key="2">
    <source>
        <dbReference type="Pfam" id="PF23771"/>
    </source>
</evidence>
<evidence type="ECO:0000259" key="1">
    <source>
        <dbReference type="Pfam" id="PF10979"/>
    </source>
</evidence>
<dbReference type="Pfam" id="PF10979">
    <property type="entry name" value="DUF2786"/>
    <property type="match status" value="1"/>
</dbReference>
<accession>I0GV70</accession>
<reference evidence="3 4" key="1">
    <citation type="submission" date="2011-10" db="EMBL/GenBank/DDBJ databases">
        <title>Whole genome sequence of Selenomonas ruminantium subsp. lactilytica TAM6421.</title>
        <authorList>
            <person name="Oguchi A."/>
            <person name="Ankai A."/>
            <person name="Kaneko J."/>
            <person name="Yamada-Narita S."/>
            <person name="Fukui S."/>
            <person name="Takahashi M."/>
            <person name="Onodera T."/>
            <person name="Kojima S."/>
            <person name="Fushimi T."/>
            <person name="Abe N."/>
            <person name="Kamio Y."/>
            <person name="Yamazaki S."/>
            <person name="Fujita N."/>
        </authorList>
    </citation>
    <scope>NUCLEOTIDE SEQUENCE [LARGE SCALE GENOMIC DNA]</scope>
    <source>
        <strain evidence="4">NBRC 103574 / TAM6421</strain>
        <plasmid evidence="3 4">pSRC4</plasmid>
    </source>
</reference>
<name>I0GV70_SELRL</name>
<dbReference type="Proteomes" id="UP000007887">
    <property type="component" value="Plasmid pSRC4"/>
</dbReference>
<feature type="domain" description="DUF7168" evidence="2">
    <location>
        <begin position="53"/>
        <end position="171"/>
    </location>
</feature>
<dbReference type="OrthoDB" id="1808266at2"/>
<organism evidence="3 4">
    <name type="scientific">Selenomonas ruminantium subsp. lactilytica (strain NBRC 103574 / TAM6421)</name>
    <dbReference type="NCBI Taxonomy" id="927704"/>
    <lineage>
        <taxon>Bacteria</taxon>
        <taxon>Bacillati</taxon>
        <taxon>Bacillota</taxon>
        <taxon>Negativicutes</taxon>
        <taxon>Selenomonadales</taxon>
        <taxon>Selenomonadaceae</taxon>
        <taxon>Selenomonas</taxon>
    </lineage>
</organism>
<keyword evidence="3" id="KW-0614">Plasmid</keyword>
<dbReference type="KEGG" id="sri:SELR_pSRC400060"/>
<dbReference type="EMBL" id="AP012294">
    <property type="protein sequence ID" value="BAL84657.1"/>
    <property type="molecule type" value="Genomic_DNA"/>
</dbReference>
<gene>
    <name evidence="3" type="ordered locus">SELR_pSRC400060</name>
</gene>
<protein>
    <submittedName>
        <fullName evidence="3">Uncharacterized protein</fullName>
    </submittedName>
</protein>
<geneLocation type="plasmid" evidence="3 4">
    <name>pSRC4</name>
</geneLocation>
<dbReference type="PATRIC" id="fig|927704.6.peg.3419"/>
<dbReference type="Pfam" id="PF23771">
    <property type="entry name" value="DUF7168"/>
    <property type="match status" value="1"/>
</dbReference>
<dbReference type="HOGENOM" id="CLU_074062_1_0_9"/>
<dbReference type="InterPro" id="IPR024498">
    <property type="entry name" value="DUF2786"/>
</dbReference>
<evidence type="ECO:0000313" key="3">
    <source>
        <dbReference type="EMBL" id="BAL84657.1"/>
    </source>
</evidence>
<sequence length="211" mass="23374">MDNKKIMERINNLLSKTVENGCTPQEAASAAAMAQRLIAKHHVDMREYNESEEVGTDKDTVQKPWQAILAHVIAKNTCCKVIRTVRGRGKATLTFIGRETDRTAVLQMFDRLMWACARGISEQRKKYRDMYGTTKGVENSYASGFINAVESAMGEQCRALMLVVPEDVKEKTHELFPSLKKGAGIRATVSGAYNAGVRDGRSAAGRKTITM</sequence>
<dbReference type="AlphaFoldDB" id="I0GV70"/>
<dbReference type="InterPro" id="IPR055592">
    <property type="entry name" value="DUF7168"/>
</dbReference>
<evidence type="ECO:0000313" key="4">
    <source>
        <dbReference type="Proteomes" id="UP000007887"/>
    </source>
</evidence>
<dbReference type="RefSeq" id="WP_014425957.1">
    <property type="nucleotide sequence ID" value="NC_017069.1"/>
</dbReference>
<proteinExistence type="predicted"/>